<feature type="binding site" evidence="11">
    <location>
        <position position="198"/>
    </location>
    <ligand>
        <name>ATP</name>
        <dbReference type="ChEBI" id="CHEBI:30616"/>
    </ligand>
</feature>
<keyword evidence="8" id="KW-0862">Zinc</keyword>
<dbReference type="InterPro" id="IPR000719">
    <property type="entry name" value="Prot_kinase_dom"/>
</dbReference>
<comment type="subunit">
    <text evidence="1">Monomer.</text>
</comment>
<dbReference type="Gene3D" id="1.10.510.10">
    <property type="entry name" value="Transferase(Phosphotransferase) domain 1"/>
    <property type="match status" value="1"/>
</dbReference>
<evidence type="ECO:0000256" key="1">
    <source>
        <dbReference type="ARBA" id="ARBA00011245"/>
    </source>
</evidence>
<evidence type="ECO:0000313" key="19">
    <source>
        <dbReference type="EMBL" id="OMJ67270.1"/>
    </source>
</evidence>
<keyword evidence="6 13" id="KW-0863">Zinc-finger</keyword>
<keyword evidence="4" id="KW-0479">Metal-binding</keyword>
<proteinExistence type="inferred from homology"/>
<dbReference type="FunFam" id="1.10.510.10:FF:000571">
    <property type="entry name" value="Maternal embryonic leucine zipper kinase"/>
    <property type="match status" value="1"/>
</dbReference>
<dbReference type="CDD" id="cd14007">
    <property type="entry name" value="STKc_Aurora"/>
    <property type="match status" value="1"/>
</dbReference>
<keyword evidence="5 11" id="KW-0547">Nucleotide-binding</keyword>
<dbReference type="SUPFAM" id="SSF144232">
    <property type="entry name" value="HIT/MYND zinc finger-like"/>
    <property type="match status" value="1"/>
</dbReference>
<dbReference type="SMART" id="SM00220">
    <property type="entry name" value="S_TKc"/>
    <property type="match status" value="1"/>
</dbReference>
<feature type="cross-link" description="Glycyl lysine isopeptide (Lys-Gly) (interchain with G-Cter in SUMO2)" evidence="12">
    <location>
        <position position="182"/>
    </location>
</feature>
<evidence type="ECO:0000256" key="5">
    <source>
        <dbReference type="ARBA" id="ARBA00022741"/>
    </source>
</evidence>
<dbReference type="GO" id="GO:0005524">
    <property type="term" value="F:ATP binding"/>
    <property type="evidence" value="ECO:0007669"/>
    <property type="project" value="UniProtKB-UniRule"/>
</dbReference>
<dbReference type="InterPro" id="IPR030616">
    <property type="entry name" value="Aur-like"/>
</dbReference>
<evidence type="ECO:0000256" key="10">
    <source>
        <dbReference type="PIRSR" id="PIRSR630616-1"/>
    </source>
</evidence>
<dbReference type="PANTHER" id="PTHR24350">
    <property type="entry name" value="SERINE/THREONINE-PROTEIN KINASE IAL-RELATED"/>
    <property type="match status" value="1"/>
</dbReference>
<dbReference type="SUPFAM" id="SSF56112">
    <property type="entry name" value="Protein kinase-like (PK-like)"/>
    <property type="match status" value="1"/>
</dbReference>
<protein>
    <recommendedName>
        <fullName evidence="16">Aurora kinase</fullName>
        <ecNumber evidence="16">2.7.11.1</ecNumber>
    </recommendedName>
</protein>
<keyword evidence="9 11" id="KW-0067">ATP-binding</keyword>
<dbReference type="EMBL" id="MPUH01001532">
    <property type="protein sequence ID" value="OMJ67270.1"/>
    <property type="molecule type" value="Genomic_DNA"/>
</dbReference>
<dbReference type="OrthoDB" id="285356at2759"/>
<evidence type="ECO:0000256" key="11">
    <source>
        <dbReference type="PIRSR" id="PIRSR630616-2"/>
    </source>
</evidence>
<feature type="domain" description="MYND-type" evidence="18">
    <location>
        <begin position="5"/>
        <end position="43"/>
    </location>
</feature>
<gene>
    <name evidence="19" type="ORF">SteCoe_35618</name>
</gene>
<keyword evidence="3 16" id="KW-0808">Transferase</keyword>
<feature type="domain" description="Protein kinase" evidence="17">
    <location>
        <begin position="57"/>
        <end position="306"/>
    </location>
</feature>
<keyword evidence="20" id="KW-1185">Reference proteome</keyword>
<dbReference type="AlphaFoldDB" id="A0A1R2AS75"/>
<evidence type="ECO:0000256" key="3">
    <source>
        <dbReference type="ARBA" id="ARBA00022679"/>
    </source>
</evidence>
<dbReference type="FunFam" id="3.30.200.20:FF:000042">
    <property type="entry name" value="Aurora kinase A"/>
    <property type="match status" value="1"/>
</dbReference>
<sequence>MNCKNKSCTNPANDSKICPQCCKAMYCSDECLKSDHESHKQFCIPPVFILKDFIPIKNSKSLLGKGAYGEVQLVQHVRSKFLYALKMIRKSSLSYHNPIEIFLREISVHKSLIHPNIARLYDHLEDRHGIYLILEYVEKGTLYGLLKKKIRLQEPEACEIFKQACVGVGFLHNNNIIHRDIKSENLLISKDDVIKLCDFGWCAIGLEPRATFCGTADYMAPEMSQSETYNYKVDIWALGILLYELLHGRPPFISSSLFDKFSEINGGTLSFRSDLSDNARNLILKILTPDPASRPTIKEILKSPWFSEHVSCKLRVGNGLKHPEFGEGTVVNTEGNVCSIEFNKQTIEMIDTEILRICEVKIARAIVTKSQEFRNKPPLAKSGLDKSPMITLSKVTSARELRKRSPGMRRGTVMNTSVEGLCPKYSKKRKSVLERSFDVLNTLSESPVKNRRSPSPNYS</sequence>
<evidence type="ECO:0000256" key="9">
    <source>
        <dbReference type="ARBA" id="ARBA00022840"/>
    </source>
</evidence>
<reference evidence="19 20" key="1">
    <citation type="submission" date="2016-11" db="EMBL/GenBank/DDBJ databases">
        <title>The macronuclear genome of Stentor coeruleus: a giant cell with tiny introns.</title>
        <authorList>
            <person name="Slabodnick M."/>
            <person name="Ruby J.G."/>
            <person name="Reiff S.B."/>
            <person name="Swart E.C."/>
            <person name="Gosai S."/>
            <person name="Prabakaran S."/>
            <person name="Witkowska E."/>
            <person name="Larue G.E."/>
            <person name="Fisher S."/>
            <person name="Freeman R.M."/>
            <person name="Gunawardena J."/>
            <person name="Chu W."/>
            <person name="Stover N.A."/>
            <person name="Gregory B.D."/>
            <person name="Nowacki M."/>
            <person name="Derisi J."/>
            <person name="Roy S.W."/>
            <person name="Marshall W.F."/>
            <person name="Sood P."/>
        </authorList>
    </citation>
    <scope>NUCLEOTIDE SEQUENCE [LARGE SCALE GENOMIC DNA]</scope>
    <source>
        <strain evidence="19">WM001</strain>
    </source>
</reference>
<comment type="catalytic activity">
    <reaction evidence="16">
        <text>L-threonyl-[protein] + ATP = O-phospho-L-threonyl-[protein] + ADP + H(+)</text>
        <dbReference type="Rhea" id="RHEA:46608"/>
        <dbReference type="Rhea" id="RHEA-COMP:11060"/>
        <dbReference type="Rhea" id="RHEA-COMP:11605"/>
        <dbReference type="ChEBI" id="CHEBI:15378"/>
        <dbReference type="ChEBI" id="CHEBI:30013"/>
        <dbReference type="ChEBI" id="CHEBI:30616"/>
        <dbReference type="ChEBI" id="CHEBI:61977"/>
        <dbReference type="ChEBI" id="CHEBI:456216"/>
        <dbReference type="EC" id="2.7.11.1"/>
    </reaction>
</comment>
<accession>A0A1R2AS75</accession>
<dbReference type="GO" id="GO:0004674">
    <property type="term" value="F:protein serine/threonine kinase activity"/>
    <property type="evidence" value="ECO:0007669"/>
    <property type="project" value="UniProtKB-KW"/>
</dbReference>
<dbReference type="PROSITE" id="PS00107">
    <property type="entry name" value="PROTEIN_KINASE_ATP"/>
    <property type="match status" value="1"/>
</dbReference>
<keyword evidence="2 15" id="KW-0723">Serine/threonine-protein kinase</keyword>
<dbReference type="InterPro" id="IPR002893">
    <property type="entry name" value="Znf_MYND"/>
</dbReference>
<evidence type="ECO:0000256" key="16">
    <source>
        <dbReference type="RuleBase" id="RU367134"/>
    </source>
</evidence>
<keyword evidence="7 16" id="KW-0418">Kinase</keyword>
<evidence type="ECO:0000256" key="8">
    <source>
        <dbReference type="ARBA" id="ARBA00022833"/>
    </source>
</evidence>
<evidence type="ECO:0000256" key="7">
    <source>
        <dbReference type="ARBA" id="ARBA00022777"/>
    </source>
</evidence>
<dbReference type="PROSITE" id="PS50011">
    <property type="entry name" value="PROTEIN_KINASE_DOM"/>
    <property type="match status" value="1"/>
</dbReference>
<dbReference type="GO" id="GO:0008270">
    <property type="term" value="F:zinc ion binding"/>
    <property type="evidence" value="ECO:0007669"/>
    <property type="project" value="UniProtKB-KW"/>
</dbReference>
<dbReference type="PROSITE" id="PS50865">
    <property type="entry name" value="ZF_MYND_2"/>
    <property type="match status" value="1"/>
</dbReference>
<evidence type="ECO:0000256" key="14">
    <source>
        <dbReference type="PROSITE-ProRule" id="PRU10141"/>
    </source>
</evidence>
<dbReference type="PROSITE" id="PS00108">
    <property type="entry name" value="PROTEIN_KINASE_ST"/>
    <property type="match status" value="1"/>
</dbReference>
<evidence type="ECO:0000259" key="18">
    <source>
        <dbReference type="PROSITE" id="PS50865"/>
    </source>
</evidence>
<evidence type="ECO:0000256" key="13">
    <source>
        <dbReference type="PROSITE-ProRule" id="PRU00134"/>
    </source>
</evidence>
<evidence type="ECO:0000256" key="15">
    <source>
        <dbReference type="RuleBase" id="RU000304"/>
    </source>
</evidence>
<dbReference type="EC" id="2.7.11.1" evidence="16"/>
<dbReference type="InterPro" id="IPR011009">
    <property type="entry name" value="Kinase-like_dom_sf"/>
</dbReference>
<comment type="caution">
    <text evidence="19">The sequence shown here is derived from an EMBL/GenBank/DDBJ whole genome shotgun (WGS) entry which is preliminary data.</text>
</comment>
<evidence type="ECO:0000256" key="6">
    <source>
        <dbReference type="ARBA" id="ARBA00022771"/>
    </source>
</evidence>
<dbReference type="InterPro" id="IPR008271">
    <property type="entry name" value="Ser/Thr_kinase_AS"/>
</dbReference>
<dbReference type="Pfam" id="PF00069">
    <property type="entry name" value="Pkinase"/>
    <property type="match status" value="1"/>
</dbReference>
<name>A0A1R2AS75_9CILI</name>
<comment type="similarity">
    <text evidence="16">Belongs to the protein kinase superfamily. Ser/Thr protein kinase family. Aurora subfamily.</text>
</comment>
<feature type="binding site" evidence="11">
    <location>
        <begin position="184"/>
        <end position="185"/>
    </location>
    <ligand>
        <name>ATP</name>
        <dbReference type="ChEBI" id="CHEBI:30616"/>
    </ligand>
</feature>
<evidence type="ECO:0000313" key="20">
    <source>
        <dbReference type="Proteomes" id="UP000187209"/>
    </source>
</evidence>
<organism evidence="19 20">
    <name type="scientific">Stentor coeruleus</name>
    <dbReference type="NCBI Taxonomy" id="5963"/>
    <lineage>
        <taxon>Eukaryota</taxon>
        <taxon>Sar</taxon>
        <taxon>Alveolata</taxon>
        <taxon>Ciliophora</taxon>
        <taxon>Postciliodesmatophora</taxon>
        <taxon>Heterotrichea</taxon>
        <taxon>Heterotrichida</taxon>
        <taxon>Stentoridae</taxon>
        <taxon>Stentor</taxon>
    </lineage>
</organism>
<evidence type="ECO:0000256" key="12">
    <source>
        <dbReference type="PIRSR" id="PIRSR630616-3"/>
    </source>
</evidence>
<comment type="catalytic activity">
    <reaction evidence="16">
        <text>L-seryl-[protein] + ATP = O-phospho-L-seryl-[protein] + ADP + H(+)</text>
        <dbReference type="Rhea" id="RHEA:17989"/>
        <dbReference type="Rhea" id="RHEA-COMP:9863"/>
        <dbReference type="Rhea" id="RHEA-COMP:11604"/>
        <dbReference type="ChEBI" id="CHEBI:15378"/>
        <dbReference type="ChEBI" id="CHEBI:29999"/>
        <dbReference type="ChEBI" id="CHEBI:30616"/>
        <dbReference type="ChEBI" id="CHEBI:83421"/>
        <dbReference type="ChEBI" id="CHEBI:456216"/>
        <dbReference type="EC" id="2.7.11.1"/>
    </reaction>
</comment>
<feature type="binding site" evidence="14">
    <location>
        <position position="90"/>
    </location>
    <ligand>
        <name>ATP</name>
        <dbReference type="ChEBI" id="CHEBI:30616"/>
    </ligand>
</feature>
<dbReference type="Proteomes" id="UP000187209">
    <property type="component" value="Unassembled WGS sequence"/>
</dbReference>
<evidence type="ECO:0000256" key="2">
    <source>
        <dbReference type="ARBA" id="ARBA00022527"/>
    </source>
</evidence>
<evidence type="ECO:0000259" key="17">
    <source>
        <dbReference type="PROSITE" id="PS50011"/>
    </source>
</evidence>
<feature type="active site" description="Proton acceptor" evidence="10">
    <location>
        <position position="180"/>
    </location>
</feature>
<evidence type="ECO:0000256" key="4">
    <source>
        <dbReference type="ARBA" id="ARBA00022723"/>
    </source>
</evidence>
<feature type="binding site" evidence="11">
    <location>
        <position position="86"/>
    </location>
    <ligand>
        <name>ATP</name>
        <dbReference type="ChEBI" id="CHEBI:30616"/>
    </ligand>
</feature>
<dbReference type="InterPro" id="IPR017441">
    <property type="entry name" value="Protein_kinase_ATP_BS"/>
</dbReference>